<gene>
    <name evidence="3" type="ORF">BTMF_LOCUS12337</name>
</gene>
<evidence type="ECO:0000313" key="4">
    <source>
        <dbReference type="Proteomes" id="UP000280834"/>
    </source>
</evidence>
<evidence type="ECO:0000313" key="5">
    <source>
        <dbReference type="WBParaSite" id="BTMF_0001433801-mRNA-1"/>
    </source>
</evidence>
<dbReference type="WBParaSite" id="BTMF_0001433801-mRNA-1">
    <property type="protein sequence ID" value="BTMF_0001433801-mRNA-1"/>
    <property type="gene ID" value="BTMF_0001433801"/>
</dbReference>
<accession>A0A0R3R2U8</accession>
<organism evidence="5">
    <name type="scientific">Brugia timori</name>
    <dbReference type="NCBI Taxonomy" id="42155"/>
    <lineage>
        <taxon>Eukaryota</taxon>
        <taxon>Metazoa</taxon>
        <taxon>Ecdysozoa</taxon>
        <taxon>Nematoda</taxon>
        <taxon>Chromadorea</taxon>
        <taxon>Rhabditida</taxon>
        <taxon>Spirurina</taxon>
        <taxon>Spiruromorpha</taxon>
        <taxon>Filarioidea</taxon>
        <taxon>Onchocercidae</taxon>
        <taxon>Brugia</taxon>
    </lineage>
</organism>
<dbReference type="AlphaFoldDB" id="A0A0R3R2U8"/>
<feature type="transmembrane region" description="Helical" evidence="2">
    <location>
        <begin position="21"/>
        <end position="38"/>
    </location>
</feature>
<protein>
    <submittedName>
        <fullName evidence="5">G_PROTEIN_RECEP_F1_2 domain-containing protein</fullName>
    </submittedName>
</protein>
<evidence type="ECO:0000256" key="1">
    <source>
        <dbReference type="SAM" id="MobiDB-lite"/>
    </source>
</evidence>
<dbReference type="Proteomes" id="UP000280834">
    <property type="component" value="Unassembled WGS sequence"/>
</dbReference>
<reference evidence="3 4" key="2">
    <citation type="submission" date="2018-11" db="EMBL/GenBank/DDBJ databases">
        <authorList>
            <consortium name="Pathogen Informatics"/>
        </authorList>
    </citation>
    <scope>NUCLEOTIDE SEQUENCE [LARGE SCALE GENOMIC DNA]</scope>
</reference>
<evidence type="ECO:0000313" key="3">
    <source>
        <dbReference type="EMBL" id="VDO42311.1"/>
    </source>
</evidence>
<keyword evidence="2" id="KW-1133">Transmembrane helix</keyword>
<feature type="region of interest" description="Disordered" evidence="1">
    <location>
        <begin position="1"/>
        <end position="20"/>
    </location>
</feature>
<keyword evidence="2" id="KW-0472">Membrane</keyword>
<reference evidence="5" key="1">
    <citation type="submission" date="2017-02" db="UniProtKB">
        <authorList>
            <consortium name="WormBaseParasite"/>
        </authorList>
    </citation>
    <scope>IDENTIFICATION</scope>
</reference>
<keyword evidence="4" id="KW-1185">Reference proteome</keyword>
<name>A0A0R3R2U8_9BILA</name>
<proteinExistence type="predicted"/>
<evidence type="ECO:0000256" key="2">
    <source>
        <dbReference type="SAM" id="Phobius"/>
    </source>
</evidence>
<keyword evidence="2" id="KW-0812">Transmembrane</keyword>
<dbReference type="EMBL" id="UZAG01019077">
    <property type="protein sequence ID" value="VDO42311.1"/>
    <property type="molecule type" value="Genomic_DNA"/>
</dbReference>
<sequence length="97" mass="11256">MQREKESQGLPGRNKQRTTSTVHRLPFIYSVSGLFYSQEAKFDRELALAFLLHVWPYFTSGISSIFYLLNYPSLRRYCNAVVTIIRFTELNGCLSIV</sequence>
<feature type="transmembrane region" description="Helical" evidence="2">
    <location>
        <begin position="50"/>
        <end position="69"/>
    </location>
</feature>